<dbReference type="AlphaFoldDB" id="A0A5C1QKK4"/>
<dbReference type="Proteomes" id="UP000324209">
    <property type="component" value="Chromosome"/>
</dbReference>
<dbReference type="PROSITE" id="PS51411">
    <property type="entry name" value="PSP1_C"/>
    <property type="match status" value="1"/>
</dbReference>
<dbReference type="PANTHER" id="PTHR43830">
    <property type="entry name" value="PROTEIN PSP1"/>
    <property type="match status" value="1"/>
</dbReference>
<dbReference type="GO" id="GO:0005737">
    <property type="term" value="C:cytoplasm"/>
    <property type="evidence" value="ECO:0007669"/>
    <property type="project" value="TreeGrafter"/>
</dbReference>
<dbReference type="KEGG" id="ock:EXM22_01145"/>
<dbReference type="NCBIfam" id="NF041131">
    <property type="entry name" value="RicT_YaaT_fam"/>
    <property type="match status" value="1"/>
</dbReference>
<dbReference type="InterPro" id="IPR047767">
    <property type="entry name" value="PSP1-like"/>
</dbReference>
<dbReference type="OrthoDB" id="9779344at2"/>
<dbReference type="EMBL" id="CP036150">
    <property type="protein sequence ID" value="QEN06662.1"/>
    <property type="molecule type" value="Genomic_DNA"/>
</dbReference>
<keyword evidence="3" id="KW-1185">Reference proteome</keyword>
<dbReference type="PANTHER" id="PTHR43830:SF3">
    <property type="entry name" value="PROTEIN PSP1"/>
    <property type="match status" value="1"/>
</dbReference>
<evidence type="ECO:0000259" key="1">
    <source>
        <dbReference type="PROSITE" id="PS51411"/>
    </source>
</evidence>
<dbReference type="Pfam" id="PF04468">
    <property type="entry name" value="PSP1"/>
    <property type="match status" value="1"/>
</dbReference>
<gene>
    <name evidence="2" type="ORF">EXM22_01145</name>
</gene>
<proteinExistence type="predicted"/>
<evidence type="ECO:0000313" key="2">
    <source>
        <dbReference type="EMBL" id="QEN06662.1"/>
    </source>
</evidence>
<dbReference type="RefSeq" id="WP_149484745.1">
    <property type="nucleotide sequence ID" value="NZ_CP036150.1"/>
</dbReference>
<protein>
    <recommendedName>
        <fullName evidence="1">PSP1 C-terminal domain-containing protein</fullName>
    </recommendedName>
</protein>
<feature type="domain" description="PSP1 C-terminal" evidence="1">
    <location>
        <begin position="82"/>
        <end position="167"/>
    </location>
</feature>
<sequence>MGSEKNKEQSKTGSALDISQYPDGLYMTKILHSSETEVCIPSDGVQMEPGDMVIIKTRYGNDMVKVLGPVTDLRHVRKGDLREIVRKASEEDLKKAESFRIKEDEAFKVCREKIEKHKLDMSLVSAHYLLDEPKVMFFFTAENRIDFRELVKDLVAIFKMRIELRQIGVRDESRVLGGLGVCGREYCCHSLTDHLSPVSIKMAKEQNLSLNSMKISGPCGRLLCCLSYEYDYYQEEKRKLPNEGVRINWDGVSFKVIEVNIFSKRLRLIGSDGRMLDIGTSEISYNKETRNWELNPLEI</sequence>
<dbReference type="InterPro" id="IPR007557">
    <property type="entry name" value="PSP1_C"/>
</dbReference>
<evidence type="ECO:0000313" key="3">
    <source>
        <dbReference type="Proteomes" id="UP000324209"/>
    </source>
</evidence>
<reference evidence="2 3" key="1">
    <citation type="submission" date="2019-02" db="EMBL/GenBank/DDBJ databases">
        <title>Complete Genome Sequence and Methylome Analysis of free living Spirochaetas.</title>
        <authorList>
            <person name="Fomenkov A."/>
            <person name="Dubinina G."/>
            <person name="Leshcheva N."/>
            <person name="Mikheeva N."/>
            <person name="Grabovich M."/>
            <person name="Vincze T."/>
            <person name="Roberts R.J."/>
        </authorList>
    </citation>
    <scope>NUCLEOTIDE SEQUENCE [LARGE SCALE GENOMIC DNA]</scope>
    <source>
        <strain evidence="2 3">K2</strain>
    </source>
</reference>
<organism evidence="2 3">
    <name type="scientific">Oceanispirochaeta crateris</name>
    <dbReference type="NCBI Taxonomy" id="2518645"/>
    <lineage>
        <taxon>Bacteria</taxon>
        <taxon>Pseudomonadati</taxon>
        <taxon>Spirochaetota</taxon>
        <taxon>Spirochaetia</taxon>
        <taxon>Spirochaetales</taxon>
        <taxon>Spirochaetaceae</taxon>
        <taxon>Oceanispirochaeta</taxon>
    </lineage>
</organism>
<accession>A0A5C1QKK4</accession>
<name>A0A5C1QKK4_9SPIO</name>